<organism evidence="2 3">
    <name type="scientific">Candidatus Moanibacter tarae</name>
    <dbReference type="NCBI Taxonomy" id="2200854"/>
    <lineage>
        <taxon>Bacteria</taxon>
        <taxon>Pseudomonadati</taxon>
        <taxon>Verrucomicrobiota</taxon>
        <taxon>Opitutia</taxon>
        <taxon>Puniceicoccales</taxon>
        <taxon>Puniceicoccales incertae sedis</taxon>
        <taxon>Candidatus Moanibacter</taxon>
    </lineage>
</organism>
<dbReference type="Gene3D" id="3.40.50.1110">
    <property type="entry name" value="SGNH hydrolase"/>
    <property type="match status" value="1"/>
</dbReference>
<feature type="transmembrane region" description="Helical" evidence="1">
    <location>
        <begin position="75"/>
        <end position="93"/>
    </location>
</feature>
<evidence type="ECO:0000313" key="3">
    <source>
        <dbReference type="Proteomes" id="UP000247465"/>
    </source>
</evidence>
<gene>
    <name evidence="2" type="ORF">DF168_01916</name>
</gene>
<name>A0A2Z4AKD4_9BACT</name>
<feature type="transmembrane region" description="Helical" evidence="1">
    <location>
        <begin position="7"/>
        <end position="26"/>
    </location>
</feature>
<dbReference type="InterPro" id="IPR036514">
    <property type="entry name" value="SGNH_hydro_sf"/>
</dbReference>
<dbReference type="AlphaFoldDB" id="A0A2Z4AKD4"/>
<dbReference type="EMBL" id="CP029803">
    <property type="protein sequence ID" value="AWT60697.1"/>
    <property type="molecule type" value="Genomic_DNA"/>
</dbReference>
<sequence length="472" mass="54732">MKRFLSISFEIYVAIWTCFFVLDDLGIKVADAALYLLFLPPAFWFKIILRLDNGLLPKTIDLKVFGSWYQRRREIFAMGVSVILCFLTLELGFRNYFHLLPQTIANEVGTGYSEWGRGIDYKDHDTRTFRMRPEYSREMYFNGYRWYHQTDSRGFRNDIEYTSANIVLIGDSMIYGHGVESDFTVASNLEQLTGRKVYNMGKQGASIHEEFQFLLRDALLLAPDWVFVFFLNNDLNDLTVKLSAEEQINFINSAVSNPFYSYVSKKARGAKPILHALEQRLLYSPTLRLYRAGTLYLRKWCRAFGAELLAKARATLVDQVQVPPMASIAKVRLPEASKFSNPESNHKELIESLNHDDFLGVYKGSEPFISRPDYLRAMRFQLHALKKIQFLGQQDTFNWGFVYIYTGQQYDGIYDEIFGKFCKIEGIEYLSLRETFETEKHSRLFLPNDGHFSPKGAYITAQALSEHFPLSD</sequence>
<dbReference type="InterPro" id="IPR001087">
    <property type="entry name" value="GDSL"/>
</dbReference>
<protein>
    <recommendedName>
        <fullName evidence="4">SGNH hydrolase-type esterase domain-containing protein</fullName>
    </recommendedName>
</protein>
<keyword evidence="1" id="KW-0472">Membrane</keyword>
<proteinExistence type="predicted"/>
<reference evidence="2 3" key="1">
    <citation type="submission" date="2018-06" db="EMBL/GenBank/DDBJ databases">
        <title>Draft Genome Sequence of a Novel Marine Bacterium Related to the Verrucomicrobia.</title>
        <authorList>
            <person name="Vosseberg J."/>
            <person name="Martijn J."/>
            <person name="Ettema T.J.G."/>
        </authorList>
    </citation>
    <scope>NUCLEOTIDE SEQUENCE [LARGE SCALE GENOMIC DNA]</scope>
    <source>
        <strain evidence="2">TARA_B100001123</strain>
    </source>
</reference>
<dbReference type="Proteomes" id="UP000247465">
    <property type="component" value="Chromosome"/>
</dbReference>
<keyword evidence="1" id="KW-0812">Transmembrane</keyword>
<accession>A0A2Z4AKD4</accession>
<dbReference type="KEGG" id="mtar:DF168_01916"/>
<keyword evidence="1" id="KW-1133">Transmembrane helix</keyword>
<feature type="transmembrane region" description="Helical" evidence="1">
    <location>
        <begin position="32"/>
        <end position="49"/>
    </location>
</feature>
<evidence type="ECO:0000313" key="2">
    <source>
        <dbReference type="EMBL" id="AWT60697.1"/>
    </source>
</evidence>
<evidence type="ECO:0008006" key="4">
    <source>
        <dbReference type="Google" id="ProtNLM"/>
    </source>
</evidence>
<dbReference type="CDD" id="cd00229">
    <property type="entry name" value="SGNH_hydrolase"/>
    <property type="match status" value="1"/>
</dbReference>
<evidence type="ECO:0000256" key="1">
    <source>
        <dbReference type="SAM" id="Phobius"/>
    </source>
</evidence>
<dbReference type="GO" id="GO:0016788">
    <property type="term" value="F:hydrolase activity, acting on ester bonds"/>
    <property type="evidence" value="ECO:0007669"/>
    <property type="project" value="InterPro"/>
</dbReference>
<dbReference type="Pfam" id="PF00657">
    <property type="entry name" value="Lipase_GDSL"/>
    <property type="match status" value="1"/>
</dbReference>
<dbReference type="SUPFAM" id="SSF52266">
    <property type="entry name" value="SGNH hydrolase"/>
    <property type="match status" value="1"/>
</dbReference>